<dbReference type="InterPro" id="IPR002401">
    <property type="entry name" value="Cyt_P450_E_grp-I"/>
</dbReference>
<evidence type="ECO:0000256" key="9">
    <source>
        <dbReference type="RuleBase" id="RU000461"/>
    </source>
</evidence>
<dbReference type="AlphaFoldDB" id="A0AAD5BKG6"/>
<proteinExistence type="inferred from homology"/>
<comment type="similarity">
    <text evidence="2 9">Belongs to the cytochrome P450 family.</text>
</comment>
<dbReference type="InterPro" id="IPR001128">
    <property type="entry name" value="Cyt_P450"/>
</dbReference>
<protein>
    <submittedName>
        <fullName evidence="10">Uncharacterized protein</fullName>
    </submittedName>
</protein>
<keyword evidence="7 9" id="KW-0503">Monooxygenase</keyword>
<keyword evidence="4 8" id="KW-0479">Metal-binding</keyword>
<organism evidence="10 11">
    <name type="scientific">Ambrosia artemisiifolia</name>
    <name type="common">Common ragweed</name>
    <dbReference type="NCBI Taxonomy" id="4212"/>
    <lineage>
        <taxon>Eukaryota</taxon>
        <taxon>Viridiplantae</taxon>
        <taxon>Streptophyta</taxon>
        <taxon>Embryophyta</taxon>
        <taxon>Tracheophyta</taxon>
        <taxon>Spermatophyta</taxon>
        <taxon>Magnoliopsida</taxon>
        <taxon>eudicotyledons</taxon>
        <taxon>Gunneridae</taxon>
        <taxon>Pentapetalae</taxon>
        <taxon>asterids</taxon>
        <taxon>campanulids</taxon>
        <taxon>Asterales</taxon>
        <taxon>Asteraceae</taxon>
        <taxon>Asteroideae</taxon>
        <taxon>Heliantheae alliance</taxon>
        <taxon>Heliantheae</taxon>
        <taxon>Ambrosia</taxon>
    </lineage>
</organism>
<comment type="caution">
    <text evidence="10">The sequence shown here is derived from an EMBL/GenBank/DDBJ whole genome shotgun (WGS) entry which is preliminary data.</text>
</comment>
<dbReference type="FunFam" id="1.10.630.10:FF:000126">
    <property type="entry name" value="Predicted protein"/>
    <property type="match status" value="1"/>
</dbReference>
<feature type="binding site" description="axial binding residue" evidence="8">
    <location>
        <position position="155"/>
    </location>
    <ligand>
        <name>heme</name>
        <dbReference type="ChEBI" id="CHEBI:30413"/>
    </ligand>
    <ligandPart>
        <name>Fe</name>
        <dbReference type="ChEBI" id="CHEBI:18248"/>
    </ligandPart>
</feature>
<evidence type="ECO:0000313" key="11">
    <source>
        <dbReference type="Proteomes" id="UP001206925"/>
    </source>
</evidence>
<dbReference type="PRINTS" id="PR00385">
    <property type="entry name" value="P450"/>
</dbReference>
<evidence type="ECO:0000256" key="8">
    <source>
        <dbReference type="PIRSR" id="PIRSR602401-1"/>
    </source>
</evidence>
<accession>A0AAD5BKG6</accession>
<dbReference type="Proteomes" id="UP001206925">
    <property type="component" value="Unassembled WGS sequence"/>
</dbReference>
<keyword evidence="11" id="KW-1185">Reference proteome</keyword>
<keyword evidence="5 9" id="KW-0560">Oxidoreductase</keyword>
<gene>
    <name evidence="10" type="ORF">M8C21_012703</name>
</gene>
<dbReference type="InterPro" id="IPR052306">
    <property type="entry name" value="CYP450_71D"/>
</dbReference>
<sequence>MDENVNILNHFLMIVAGTDSSSVTIEWALSELIKTPRVMKKAQAELRQALKGNTMIEESDIQNLNYLKLVIQETLRLHPPLPFLLPRECSETCDIEGYHIPLHTKVIINVWKIGRDPDYWDDPESFIPERFNGSSYDINKIDFGNLPFGAGRRMCPGVSLGMANVELPLAMLLYHFDWNLPNGATSKDLDMNESFGATVTRKNHLLLVPRPYNTI</sequence>
<dbReference type="PROSITE" id="PS00086">
    <property type="entry name" value="CYTOCHROME_P450"/>
    <property type="match status" value="1"/>
</dbReference>
<dbReference type="GO" id="GO:0016705">
    <property type="term" value="F:oxidoreductase activity, acting on paired donors, with incorporation or reduction of molecular oxygen"/>
    <property type="evidence" value="ECO:0007669"/>
    <property type="project" value="InterPro"/>
</dbReference>
<evidence type="ECO:0000256" key="1">
    <source>
        <dbReference type="ARBA" id="ARBA00001971"/>
    </source>
</evidence>
<evidence type="ECO:0000256" key="5">
    <source>
        <dbReference type="ARBA" id="ARBA00023002"/>
    </source>
</evidence>
<keyword evidence="6 8" id="KW-0408">Iron</keyword>
<evidence type="ECO:0000256" key="6">
    <source>
        <dbReference type="ARBA" id="ARBA00023004"/>
    </source>
</evidence>
<evidence type="ECO:0000256" key="7">
    <source>
        <dbReference type="ARBA" id="ARBA00023033"/>
    </source>
</evidence>
<keyword evidence="3 8" id="KW-0349">Heme</keyword>
<reference evidence="10" key="1">
    <citation type="submission" date="2022-06" db="EMBL/GenBank/DDBJ databases">
        <title>Uncovering the hologenomic basis of an extraordinary plant invasion.</title>
        <authorList>
            <person name="Bieker V.C."/>
            <person name="Martin M.D."/>
            <person name="Gilbert T."/>
            <person name="Hodgins K."/>
            <person name="Battlay P."/>
            <person name="Petersen B."/>
            <person name="Wilson J."/>
        </authorList>
    </citation>
    <scope>NUCLEOTIDE SEQUENCE</scope>
    <source>
        <strain evidence="10">AA19_3_7</strain>
        <tissue evidence="10">Leaf</tissue>
    </source>
</reference>
<evidence type="ECO:0000256" key="2">
    <source>
        <dbReference type="ARBA" id="ARBA00010617"/>
    </source>
</evidence>
<dbReference type="EMBL" id="JAMZMK010012136">
    <property type="protein sequence ID" value="KAI7724925.1"/>
    <property type="molecule type" value="Genomic_DNA"/>
</dbReference>
<dbReference type="PANTHER" id="PTHR47953:SF16">
    <property type="entry name" value="CYTOCHROME P450 71D8"/>
    <property type="match status" value="1"/>
</dbReference>
<dbReference type="PRINTS" id="PR00463">
    <property type="entry name" value="EP450I"/>
</dbReference>
<dbReference type="GO" id="GO:0020037">
    <property type="term" value="F:heme binding"/>
    <property type="evidence" value="ECO:0007669"/>
    <property type="project" value="InterPro"/>
</dbReference>
<evidence type="ECO:0000256" key="3">
    <source>
        <dbReference type="ARBA" id="ARBA00022617"/>
    </source>
</evidence>
<dbReference type="GO" id="GO:0005506">
    <property type="term" value="F:iron ion binding"/>
    <property type="evidence" value="ECO:0007669"/>
    <property type="project" value="InterPro"/>
</dbReference>
<dbReference type="Pfam" id="PF00067">
    <property type="entry name" value="p450"/>
    <property type="match status" value="1"/>
</dbReference>
<dbReference type="GO" id="GO:0004497">
    <property type="term" value="F:monooxygenase activity"/>
    <property type="evidence" value="ECO:0007669"/>
    <property type="project" value="UniProtKB-KW"/>
</dbReference>
<name>A0AAD5BKG6_AMBAR</name>
<dbReference type="SUPFAM" id="SSF48264">
    <property type="entry name" value="Cytochrome P450"/>
    <property type="match status" value="1"/>
</dbReference>
<dbReference type="PANTHER" id="PTHR47953">
    <property type="entry name" value="OS08G0105600 PROTEIN"/>
    <property type="match status" value="1"/>
</dbReference>
<evidence type="ECO:0000313" key="10">
    <source>
        <dbReference type="EMBL" id="KAI7724925.1"/>
    </source>
</evidence>
<dbReference type="InterPro" id="IPR017972">
    <property type="entry name" value="Cyt_P450_CS"/>
</dbReference>
<dbReference type="InterPro" id="IPR036396">
    <property type="entry name" value="Cyt_P450_sf"/>
</dbReference>
<dbReference type="Gene3D" id="1.10.630.10">
    <property type="entry name" value="Cytochrome P450"/>
    <property type="match status" value="1"/>
</dbReference>
<comment type="cofactor">
    <cofactor evidence="1 8">
        <name>heme</name>
        <dbReference type="ChEBI" id="CHEBI:30413"/>
    </cofactor>
</comment>
<evidence type="ECO:0000256" key="4">
    <source>
        <dbReference type="ARBA" id="ARBA00022723"/>
    </source>
</evidence>